<organism evidence="4 5">
    <name type="scientific">Gouania willdenowi</name>
    <name type="common">Blunt-snouted clingfish</name>
    <name type="synonym">Lepadogaster willdenowi</name>
    <dbReference type="NCBI Taxonomy" id="441366"/>
    <lineage>
        <taxon>Eukaryota</taxon>
        <taxon>Metazoa</taxon>
        <taxon>Chordata</taxon>
        <taxon>Craniata</taxon>
        <taxon>Vertebrata</taxon>
        <taxon>Euteleostomi</taxon>
        <taxon>Actinopterygii</taxon>
        <taxon>Neopterygii</taxon>
        <taxon>Teleostei</taxon>
        <taxon>Neoteleostei</taxon>
        <taxon>Acanthomorphata</taxon>
        <taxon>Ovalentaria</taxon>
        <taxon>Blenniimorphae</taxon>
        <taxon>Blenniiformes</taxon>
        <taxon>Gobiesocoidei</taxon>
        <taxon>Gobiesocidae</taxon>
        <taxon>Gobiesocinae</taxon>
        <taxon>Gouania</taxon>
    </lineage>
</organism>
<keyword evidence="2" id="KW-0391">Immunity</keyword>
<dbReference type="PANTHER" id="PTHR23268">
    <property type="entry name" value="T-CELL RECEPTOR BETA CHAIN"/>
    <property type="match status" value="1"/>
</dbReference>
<dbReference type="GO" id="GO:0005886">
    <property type="term" value="C:plasma membrane"/>
    <property type="evidence" value="ECO:0007669"/>
    <property type="project" value="TreeGrafter"/>
</dbReference>
<dbReference type="Gene3D" id="2.60.40.10">
    <property type="entry name" value="Immunoglobulins"/>
    <property type="match status" value="1"/>
</dbReference>
<dbReference type="SUPFAM" id="SSF48726">
    <property type="entry name" value="Immunoglobulin"/>
    <property type="match status" value="1"/>
</dbReference>
<dbReference type="InterPro" id="IPR013783">
    <property type="entry name" value="Ig-like_fold"/>
</dbReference>
<evidence type="ECO:0000256" key="2">
    <source>
        <dbReference type="ARBA" id="ARBA00022859"/>
    </source>
</evidence>
<keyword evidence="5" id="KW-1185">Reference proteome</keyword>
<dbReference type="GO" id="GO:0002376">
    <property type="term" value="P:immune system process"/>
    <property type="evidence" value="ECO:0007669"/>
    <property type="project" value="UniProtKB-KW"/>
</dbReference>
<dbReference type="AlphaFoldDB" id="A0A8C5DJS7"/>
<dbReference type="Pfam" id="PF07686">
    <property type="entry name" value="V-set"/>
    <property type="match status" value="1"/>
</dbReference>
<name>A0A8C5DJS7_GOUWI</name>
<reference evidence="4" key="2">
    <citation type="submission" date="2025-08" db="UniProtKB">
        <authorList>
            <consortium name="Ensembl"/>
        </authorList>
    </citation>
    <scope>IDENTIFICATION</scope>
</reference>
<reference evidence="4" key="1">
    <citation type="submission" date="2020-06" db="EMBL/GenBank/DDBJ databases">
        <authorList>
            <consortium name="Wellcome Sanger Institute Data Sharing"/>
        </authorList>
    </citation>
    <scope>NUCLEOTIDE SEQUENCE [LARGE SCALE GENOMIC DNA]</scope>
</reference>
<dbReference type="Proteomes" id="UP000694680">
    <property type="component" value="Chromosome 22"/>
</dbReference>
<proteinExistence type="predicted"/>
<dbReference type="InterPro" id="IPR050413">
    <property type="entry name" value="TCR_beta_variable"/>
</dbReference>
<feature type="domain" description="Immunoglobulin V-set" evidence="3">
    <location>
        <begin position="30"/>
        <end position="119"/>
    </location>
</feature>
<dbReference type="InterPro" id="IPR036179">
    <property type="entry name" value="Ig-like_dom_sf"/>
</dbReference>
<keyword evidence="1" id="KW-0732">Signal</keyword>
<evidence type="ECO:0000313" key="4">
    <source>
        <dbReference type="Ensembl" id="ENSGWIP00000007954.1"/>
    </source>
</evidence>
<dbReference type="InterPro" id="IPR013106">
    <property type="entry name" value="Ig_V-set"/>
</dbReference>
<sequence length="132" mass="14652">IDTQSALQNLGIVCITVCLCTQRCGDQITQSPLNVFKKTGENAAIRCSHSILDYNRILWYEQSKQKGMTFLTHMVGDSWIPEEGTPVTLTGSAKSNETCTLKTGKLTLESSAVYFCAVHSWLQHNPLVQDDQ</sequence>
<dbReference type="GO" id="GO:0007166">
    <property type="term" value="P:cell surface receptor signaling pathway"/>
    <property type="evidence" value="ECO:0007669"/>
    <property type="project" value="TreeGrafter"/>
</dbReference>
<evidence type="ECO:0000259" key="3">
    <source>
        <dbReference type="Pfam" id="PF07686"/>
    </source>
</evidence>
<reference evidence="4" key="3">
    <citation type="submission" date="2025-09" db="UniProtKB">
        <authorList>
            <consortium name="Ensembl"/>
        </authorList>
    </citation>
    <scope>IDENTIFICATION</scope>
</reference>
<evidence type="ECO:0000313" key="5">
    <source>
        <dbReference type="Proteomes" id="UP000694680"/>
    </source>
</evidence>
<evidence type="ECO:0000256" key="1">
    <source>
        <dbReference type="ARBA" id="ARBA00022729"/>
    </source>
</evidence>
<dbReference type="PANTHER" id="PTHR23268:SF102">
    <property type="entry name" value="IMMUNOGLOBULIN V-SET DOMAIN-CONTAINING PROTEIN"/>
    <property type="match status" value="1"/>
</dbReference>
<protein>
    <recommendedName>
        <fullName evidence="3">Immunoglobulin V-set domain-containing protein</fullName>
    </recommendedName>
</protein>
<dbReference type="Ensembl" id="ENSGWIT00000008888.1">
    <property type="protein sequence ID" value="ENSGWIP00000007954.1"/>
    <property type="gene ID" value="ENSGWIG00000004677.1"/>
</dbReference>
<accession>A0A8C5DJS7</accession>